<dbReference type="AlphaFoldDB" id="A0A225V817"/>
<reference evidence="2" key="1">
    <citation type="submission" date="2017-03" db="EMBL/GenBank/DDBJ databases">
        <title>Phytopthora megakarya and P. palmivora, two closely related causual agents of cacao black pod achieved similar genome size and gene model numbers by different mechanisms.</title>
        <authorList>
            <person name="Ali S."/>
            <person name="Shao J."/>
            <person name="Larry D.J."/>
            <person name="Kronmiller B."/>
            <person name="Shen D."/>
            <person name="Strem M.D."/>
            <person name="Melnick R.L."/>
            <person name="Guiltinan M.J."/>
            <person name="Tyler B.M."/>
            <person name="Meinhardt L.W."/>
            <person name="Bailey B.A."/>
        </authorList>
    </citation>
    <scope>NUCLEOTIDE SEQUENCE [LARGE SCALE GENOMIC DNA]</scope>
    <source>
        <strain evidence="2">zdho120</strain>
    </source>
</reference>
<dbReference type="Proteomes" id="UP000198211">
    <property type="component" value="Unassembled WGS sequence"/>
</dbReference>
<name>A0A225V817_9STRA</name>
<dbReference type="STRING" id="4795.A0A225V817"/>
<accession>A0A225V817</accession>
<sequence length="185" mass="20309">MMVPSQLERCRVARGLDVPQGTAEHEAAAMKCFSEFVTLGNMNEDSVASFLAIPDALPSQNFYSLLTAFQFSCEQNQVIVGVLLLNLLLHATCLKQQENSKIHDKMAAAIDKQNMLVGVQTGEAPDCTLNDLRVLVQETAIKGISFERKNQLSMSTSGELFLHVACIKTSVVQGLSIDKVVVHWE</sequence>
<organism evidence="1 2">
    <name type="scientific">Phytophthora megakarya</name>
    <dbReference type="NCBI Taxonomy" id="4795"/>
    <lineage>
        <taxon>Eukaryota</taxon>
        <taxon>Sar</taxon>
        <taxon>Stramenopiles</taxon>
        <taxon>Oomycota</taxon>
        <taxon>Peronosporomycetes</taxon>
        <taxon>Peronosporales</taxon>
        <taxon>Peronosporaceae</taxon>
        <taxon>Phytophthora</taxon>
    </lineage>
</organism>
<comment type="caution">
    <text evidence="1">The sequence shown here is derived from an EMBL/GenBank/DDBJ whole genome shotgun (WGS) entry which is preliminary data.</text>
</comment>
<keyword evidence="2" id="KW-1185">Reference proteome</keyword>
<gene>
    <name evidence="1" type="ORF">PHMEG_00027573</name>
</gene>
<evidence type="ECO:0000313" key="1">
    <source>
        <dbReference type="EMBL" id="OWZ01109.1"/>
    </source>
</evidence>
<proteinExistence type="predicted"/>
<dbReference type="EMBL" id="NBNE01007099">
    <property type="protein sequence ID" value="OWZ01109.1"/>
    <property type="molecule type" value="Genomic_DNA"/>
</dbReference>
<protein>
    <submittedName>
        <fullName evidence="1">Uncharacterized protein</fullName>
    </submittedName>
</protein>
<evidence type="ECO:0000313" key="2">
    <source>
        <dbReference type="Proteomes" id="UP000198211"/>
    </source>
</evidence>